<feature type="site" description="Important for catalytic activity, responsible for pKa modulation of the active site Glu and correct orientation of both the proton donor and substrate" evidence="7">
    <location>
        <position position="155"/>
    </location>
</feature>
<gene>
    <name evidence="9" type="ORF">HW423_01340</name>
</gene>
<dbReference type="Gene3D" id="2.115.10.20">
    <property type="entry name" value="Glycosyl hydrolase domain, family 43"/>
    <property type="match status" value="1"/>
</dbReference>
<dbReference type="GO" id="GO:0004553">
    <property type="term" value="F:hydrolase activity, hydrolyzing O-glycosyl compounds"/>
    <property type="evidence" value="ECO:0007669"/>
    <property type="project" value="InterPro"/>
</dbReference>
<protein>
    <submittedName>
        <fullName evidence="9">Family 43 glycosylhydrolase</fullName>
    </submittedName>
</protein>
<dbReference type="CDD" id="cd08991">
    <property type="entry name" value="GH43_HoAraf43-like"/>
    <property type="match status" value="1"/>
</dbReference>
<keyword evidence="4" id="KW-0119">Carbohydrate metabolism</keyword>
<keyword evidence="3 8" id="KW-0378">Hydrolase</keyword>
<comment type="similarity">
    <text evidence="1 8">Belongs to the glycosyl hydrolase 43 family.</text>
</comment>
<evidence type="ECO:0000256" key="4">
    <source>
        <dbReference type="ARBA" id="ARBA00023277"/>
    </source>
</evidence>
<keyword evidence="10" id="KW-1185">Reference proteome</keyword>
<dbReference type="InterPro" id="IPR023296">
    <property type="entry name" value="Glyco_hydro_beta-prop_sf"/>
</dbReference>
<organism evidence="9 10">
    <name type="scientific">Ruoffia halotolerans</name>
    <dbReference type="NCBI Taxonomy" id="2748684"/>
    <lineage>
        <taxon>Bacteria</taxon>
        <taxon>Bacillati</taxon>
        <taxon>Bacillota</taxon>
        <taxon>Bacilli</taxon>
        <taxon>Lactobacillales</taxon>
        <taxon>Aerococcaceae</taxon>
        <taxon>Ruoffia</taxon>
    </lineage>
</organism>
<reference evidence="9 10" key="1">
    <citation type="submission" date="2020-06" db="EMBL/GenBank/DDBJ databases">
        <title>Reclassification of Facklamia ignava, Facklamia soureckii and Facklami tabacinasalis as Falseniella iganva gen. nov., comb. nov., Hutsoniella ignava gen. nov., comb. nov., and Ruoffia tabacinasalis gen. nov., comb. nov and description of Ruoffia haltotolerans sp. nov., isolated from hypersaline Inland Sea of Qatar.</title>
        <authorList>
            <person name="Fotedar R."/>
            <person name="Sankaranarayanan K."/>
            <person name="Lawson P."/>
            <person name="Caldwell M."/>
            <person name="Zeyara A."/>
            <person name="Al Malki A."/>
            <person name="Ali M."/>
        </authorList>
    </citation>
    <scope>NUCLEOTIDE SEQUENCE [LARGE SCALE GENOMIC DNA]</scope>
    <source>
        <strain evidence="9 10">INB8</strain>
    </source>
</reference>
<dbReference type="RefSeq" id="WP_218930157.1">
    <property type="nucleotide sequence ID" value="NZ_JACAOA010000002.1"/>
</dbReference>
<evidence type="ECO:0000256" key="5">
    <source>
        <dbReference type="ARBA" id="ARBA00023295"/>
    </source>
</evidence>
<sequence>MKLNKFGGLLTIFSLILISTIIFRDLEIKATESYQNPVGEMSNIGDPFVLKTNDEYYMYATSEPNFGFRVWRSNDLVDWVDAGVALDHRTFENKWATYDFWAPEVFEHENEYYMTYSARAYNGSLRTAIAKSESPTGPFEDINSDLIEEKGSYIDAHIFKDDDDKIYMYYVKDNSENIINGIKTSEMFVQEMSSDLSSLVGEPTFLFGPSQEWEGLEGDILWNEGPFVLKHEDKYYLTYSANYYGGPEYAVGYAVSDNPLGPFEKYKDNPILSSDLENGISGPGHNSITVGPNNEELYIVYHIHTDPDNPTGDRRMAIDPIYFEDGILKVDGPSSEEKEF</sequence>
<evidence type="ECO:0000256" key="7">
    <source>
        <dbReference type="PIRSR" id="PIRSR606710-2"/>
    </source>
</evidence>
<dbReference type="EMBL" id="JACAOA010000002">
    <property type="protein sequence ID" value="MBA5728433.1"/>
    <property type="molecule type" value="Genomic_DNA"/>
</dbReference>
<dbReference type="InterPro" id="IPR006710">
    <property type="entry name" value="Glyco_hydro_43"/>
</dbReference>
<dbReference type="Pfam" id="PF04616">
    <property type="entry name" value="Glyco_hydro_43"/>
    <property type="match status" value="1"/>
</dbReference>
<evidence type="ECO:0000313" key="9">
    <source>
        <dbReference type="EMBL" id="MBA5728433.1"/>
    </source>
</evidence>
<evidence type="ECO:0000256" key="3">
    <source>
        <dbReference type="ARBA" id="ARBA00022801"/>
    </source>
</evidence>
<dbReference type="GO" id="GO:0045493">
    <property type="term" value="P:xylan catabolic process"/>
    <property type="evidence" value="ECO:0007669"/>
    <property type="project" value="UniProtKB-KW"/>
</dbReference>
<keyword evidence="2" id="KW-0858">Xylan degradation</keyword>
<evidence type="ECO:0000256" key="6">
    <source>
        <dbReference type="PIRSR" id="PIRSR606710-1"/>
    </source>
</evidence>
<name>A0A839A3Z0_9LACT</name>
<feature type="active site" description="Proton acceptor" evidence="6">
    <location>
        <position position="46"/>
    </location>
</feature>
<evidence type="ECO:0000256" key="1">
    <source>
        <dbReference type="ARBA" id="ARBA00009865"/>
    </source>
</evidence>
<dbReference type="AlphaFoldDB" id="A0A839A3Z0"/>
<dbReference type="PANTHER" id="PTHR43772">
    <property type="entry name" value="ENDO-1,4-BETA-XYLANASE"/>
    <property type="match status" value="1"/>
</dbReference>
<evidence type="ECO:0000313" key="10">
    <source>
        <dbReference type="Proteomes" id="UP000571018"/>
    </source>
</evidence>
<keyword evidence="2" id="KW-0624">Polysaccharide degradation</keyword>
<dbReference type="PANTHER" id="PTHR43772:SF2">
    <property type="entry name" value="PUTATIVE (AFU_ORTHOLOGUE AFUA_2G04480)-RELATED"/>
    <property type="match status" value="1"/>
</dbReference>
<evidence type="ECO:0000256" key="8">
    <source>
        <dbReference type="RuleBase" id="RU361187"/>
    </source>
</evidence>
<dbReference type="Proteomes" id="UP000571018">
    <property type="component" value="Unassembled WGS sequence"/>
</dbReference>
<accession>A0A839A3Z0</accession>
<comment type="caution">
    <text evidence="9">The sequence shown here is derived from an EMBL/GenBank/DDBJ whole genome shotgun (WGS) entry which is preliminary data.</text>
</comment>
<evidence type="ECO:0000256" key="2">
    <source>
        <dbReference type="ARBA" id="ARBA00022651"/>
    </source>
</evidence>
<feature type="active site" description="Proton donor" evidence="6">
    <location>
        <position position="224"/>
    </location>
</feature>
<keyword evidence="5 8" id="KW-0326">Glycosidase</keyword>
<dbReference type="SUPFAM" id="SSF75005">
    <property type="entry name" value="Arabinanase/levansucrase/invertase"/>
    <property type="match status" value="1"/>
</dbReference>
<proteinExistence type="inferred from homology"/>
<dbReference type="InterPro" id="IPR052176">
    <property type="entry name" value="Glycosyl_Hydrlase_43_Enz"/>
</dbReference>